<accession>A0ABV5FVZ4</accession>
<name>A0ABV5FVZ4_9MICC</name>
<evidence type="ECO:0000313" key="1">
    <source>
        <dbReference type="EMBL" id="MFB9070859.1"/>
    </source>
</evidence>
<sequence length="85" mass="8937">MRSTAFGSAVRVSVTCVRPGSPVPPRSWGSFEEGLFTRIPCSCLPVIANPGTSGPFRAYGGVILQARRVGLLDRAARHAVDAKGP</sequence>
<proteinExistence type="predicted"/>
<protein>
    <submittedName>
        <fullName evidence="1">Uncharacterized protein</fullName>
    </submittedName>
</protein>
<keyword evidence="2" id="KW-1185">Reference proteome</keyword>
<organism evidence="1 2">
    <name type="scientific">Citricoccus parietis</name>
    <dbReference type="NCBI Taxonomy" id="592307"/>
    <lineage>
        <taxon>Bacteria</taxon>
        <taxon>Bacillati</taxon>
        <taxon>Actinomycetota</taxon>
        <taxon>Actinomycetes</taxon>
        <taxon>Micrococcales</taxon>
        <taxon>Micrococcaceae</taxon>
        <taxon>Citricoccus</taxon>
    </lineage>
</organism>
<comment type="caution">
    <text evidence="1">The sequence shown here is derived from an EMBL/GenBank/DDBJ whole genome shotgun (WGS) entry which is preliminary data.</text>
</comment>
<gene>
    <name evidence="1" type="ORF">ACFFX0_06485</name>
</gene>
<evidence type="ECO:0000313" key="2">
    <source>
        <dbReference type="Proteomes" id="UP001589575"/>
    </source>
</evidence>
<reference evidence="1 2" key="1">
    <citation type="submission" date="2024-09" db="EMBL/GenBank/DDBJ databases">
        <authorList>
            <person name="Sun Q."/>
            <person name="Mori K."/>
        </authorList>
    </citation>
    <scope>NUCLEOTIDE SEQUENCE [LARGE SCALE GENOMIC DNA]</scope>
    <source>
        <strain evidence="1 2">CCM 7609</strain>
    </source>
</reference>
<dbReference type="EMBL" id="JBHMFI010000001">
    <property type="protein sequence ID" value="MFB9070859.1"/>
    <property type="molecule type" value="Genomic_DNA"/>
</dbReference>
<dbReference type="Proteomes" id="UP001589575">
    <property type="component" value="Unassembled WGS sequence"/>
</dbReference>